<dbReference type="PANTHER" id="PTHR13789:SF147">
    <property type="entry name" value="PUTATIVE (AFU_ORTHOLOGUE AFUA_2G01950)-RELATED"/>
    <property type="match status" value="1"/>
</dbReference>
<gene>
    <name evidence="7" type="primary">MPUL0A03500</name>
    <name evidence="7" type="ORF">METSCH_A03500</name>
</gene>
<keyword evidence="4" id="KW-0560">Oxidoreductase</keyword>
<name>A0A4P6XGY2_9ASCO</name>
<feature type="domain" description="FAD-binding" evidence="6">
    <location>
        <begin position="18"/>
        <end position="369"/>
    </location>
</feature>
<dbReference type="SUPFAM" id="SSF51905">
    <property type="entry name" value="FAD/NAD(P)-binding domain"/>
    <property type="match status" value="1"/>
</dbReference>
<keyword evidence="8" id="KW-1185">Reference proteome</keyword>
<dbReference type="Pfam" id="PF01494">
    <property type="entry name" value="FAD_binding_3"/>
    <property type="match status" value="1"/>
</dbReference>
<dbReference type="PANTHER" id="PTHR13789">
    <property type="entry name" value="MONOOXYGENASE"/>
    <property type="match status" value="1"/>
</dbReference>
<evidence type="ECO:0000256" key="5">
    <source>
        <dbReference type="ARBA" id="ARBA00023033"/>
    </source>
</evidence>
<organism evidence="7 8">
    <name type="scientific">Metschnikowia aff. pulcherrima</name>
    <dbReference type="NCBI Taxonomy" id="2163413"/>
    <lineage>
        <taxon>Eukaryota</taxon>
        <taxon>Fungi</taxon>
        <taxon>Dikarya</taxon>
        <taxon>Ascomycota</taxon>
        <taxon>Saccharomycotina</taxon>
        <taxon>Pichiomycetes</taxon>
        <taxon>Metschnikowiaceae</taxon>
        <taxon>Metschnikowia</taxon>
    </lineage>
</organism>
<reference evidence="8" key="1">
    <citation type="submission" date="2019-03" db="EMBL/GenBank/DDBJ databases">
        <title>Snf2 controls pulcherriminic acid biosynthesis and connects pigmentation and antifungal activity of the yeast Metschnikowia pulcherrima.</title>
        <authorList>
            <person name="Gore-Lloyd D."/>
            <person name="Sumann I."/>
            <person name="Brachmann A.O."/>
            <person name="Schneeberger K."/>
            <person name="Ortiz-Merino R.A."/>
            <person name="Moreno-Beltran M."/>
            <person name="Schlaefli M."/>
            <person name="Kirner P."/>
            <person name="Santos Kron A."/>
            <person name="Wolfe K.H."/>
            <person name="Piel J."/>
            <person name="Ahrens C.H."/>
            <person name="Henk D."/>
            <person name="Freimoser F.M."/>
        </authorList>
    </citation>
    <scope>NUCLEOTIDE SEQUENCE [LARGE SCALE GENOMIC DNA]</scope>
    <source>
        <strain evidence="8">APC 1.2</strain>
    </source>
</reference>
<keyword evidence="3" id="KW-0274">FAD</keyword>
<proteinExistence type="inferred from homology"/>
<evidence type="ECO:0000256" key="2">
    <source>
        <dbReference type="ARBA" id="ARBA00022630"/>
    </source>
</evidence>
<accession>A0A4P6XGY2</accession>
<dbReference type="PRINTS" id="PR00420">
    <property type="entry name" value="RNGMNOXGNASE"/>
</dbReference>
<dbReference type="InterPro" id="IPR050493">
    <property type="entry name" value="FAD-dep_Monooxygenase_BioMet"/>
</dbReference>
<dbReference type="GO" id="GO:0004497">
    <property type="term" value="F:monooxygenase activity"/>
    <property type="evidence" value="ECO:0007669"/>
    <property type="project" value="UniProtKB-KW"/>
</dbReference>
<dbReference type="GO" id="GO:0071949">
    <property type="term" value="F:FAD binding"/>
    <property type="evidence" value="ECO:0007669"/>
    <property type="project" value="InterPro"/>
</dbReference>
<dbReference type="InterPro" id="IPR036188">
    <property type="entry name" value="FAD/NAD-bd_sf"/>
</dbReference>
<evidence type="ECO:0000259" key="6">
    <source>
        <dbReference type="Pfam" id="PF01494"/>
    </source>
</evidence>
<dbReference type="SUPFAM" id="SSF54373">
    <property type="entry name" value="FAD-linked reductases, C-terminal domain"/>
    <property type="match status" value="1"/>
</dbReference>
<dbReference type="InterPro" id="IPR002938">
    <property type="entry name" value="FAD-bd"/>
</dbReference>
<sequence>MTYQGSKSTIPKAKVPLDIIIVGGGLGGVTASIALKLAGHNVTLLEQAEQLGEVGAGIQIPPASTRILHTIGAYEYVLEKSMIPNNVRVFRWQNGLQLSSQNLVPTTQNEYQLDYLHIHRADYHSALVKRANEVGVDFKLGSRVSEIDFELSSVFCANGHVYNGDVVIGYDGIKSFMRSAILKRSDPPYNTGDMAFRALVDIEKIKGNPELQKLFAEPNINFWWGPDCHIVIYLLHGGKTINIVILCPDNLPEGVSIMDSSKEELKQMFKDWDPNLLTLFDLIHETKKWKLQNSRELPTWTHETGNVIILGDASHATLPYLASGASQALEDAAVVSGLLARIEKKSQIHDLLKITEKLRKWRSTQIVQGSTKCRDIFHLPDGEAQTRRDAELTEGLPQLGCPNRWADKKFRDFLFDYDAFAEAERGWNEYNQGNAPTYFVDQLYKSAL</sequence>
<dbReference type="EMBL" id="CP034456">
    <property type="protein sequence ID" value="QBM85725.1"/>
    <property type="molecule type" value="Genomic_DNA"/>
</dbReference>
<keyword evidence="5" id="KW-0503">Monooxygenase</keyword>
<dbReference type="Gene3D" id="3.50.50.60">
    <property type="entry name" value="FAD/NAD(P)-binding domain"/>
    <property type="match status" value="1"/>
</dbReference>
<dbReference type="FunFam" id="3.50.50.60:FF:000115">
    <property type="entry name" value="Salicylate hydroxylase, putative"/>
    <property type="match status" value="1"/>
</dbReference>
<dbReference type="Proteomes" id="UP000292447">
    <property type="component" value="Chromosome I"/>
</dbReference>
<dbReference type="STRING" id="2163413.A0A4P6XGY2"/>
<comment type="similarity">
    <text evidence="1">Belongs to the paxM FAD-dependent monooxygenase family.</text>
</comment>
<evidence type="ECO:0000256" key="1">
    <source>
        <dbReference type="ARBA" id="ARBA00007992"/>
    </source>
</evidence>
<dbReference type="AlphaFoldDB" id="A0A4P6XGY2"/>
<evidence type="ECO:0000313" key="7">
    <source>
        <dbReference type="EMBL" id="QBM85725.1"/>
    </source>
</evidence>
<evidence type="ECO:0000313" key="8">
    <source>
        <dbReference type="Proteomes" id="UP000292447"/>
    </source>
</evidence>
<evidence type="ECO:0000256" key="3">
    <source>
        <dbReference type="ARBA" id="ARBA00022827"/>
    </source>
</evidence>
<evidence type="ECO:0000256" key="4">
    <source>
        <dbReference type="ARBA" id="ARBA00023002"/>
    </source>
</evidence>
<keyword evidence="2" id="KW-0285">Flavoprotein</keyword>
<protein>
    <submittedName>
        <fullName evidence="7">Salicylate hydroxylase</fullName>
    </submittedName>
</protein>